<reference evidence="3" key="1">
    <citation type="journal article" date="2017" name="Plant J.">
        <title>The pomegranate (Punica granatum L.) genome and the genomics of punicalagin biosynthesis.</title>
        <authorList>
            <person name="Qin G."/>
            <person name="Xu C."/>
            <person name="Ming R."/>
            <person name="Tang H."/>
            <person name="Guyot R."/>
            <person name="Kramer E.M."/>
            <person name="Hu Y."/>
            <person name="Yi X."/>
            <person name="Qi Y."/>
            <person name="Xu X."/>
            <person name="Gao Z."/>
            <person name="Pan H."/>
            <person name="Jian J."/>
            <person name="Tian Y."/>
            <person name="Yue Z."/>
            <person name="Xu Y."/>
        </authorList>
    </citation>
    <scope>NUCLEOTIDE SEQUENCE [LARGE SCALE GENOMIC DNA]</scope>
    <source>
        <strain evidence="3">cv. Dabenzi</strain>
    </source>
</reference>
<evidence type="ECO:0000313" key="3">
    <source>
        <dbReference type="Proteomes" id="UP000197138"/>
    </source>
</evidence>
<dbReference type="AlphaFoldDB" id="A0A218X6H4"/>
<organism evidence="2 3">
    <name type="scientific">Punica granatum</name>
    <name type="common">Pomegranate</name>
    <dbReference type="NCBI Taxonomy" id="22663"/>
    <lineage>
        <taxon>Eukaryota</taxon>
        <taxon>Viridiplantae</taxon>
        <taxon>Streptophyta</taxon>
        <taxon>Embryophyta</taxon>
        <taxon>Tracheophyta</taxon>
        <taxon>Spermatophyta</taxon>
        <taxon>Magnoliopsida</taxon>
        <taxon>eudicotyledons</taxon>
        <taxon>Gunneridae</taxon>
        <taxon>Pentapetalae</taxon>
        <taxon>rosids</taxon>
        <taxon>malvids</taxon>
        <taxon>Myrtales</taxon>
        <taxon>Lythraceae</taxon>
        <taxon>Punica</taxon>
    </lineage>
</organism>
<gene>
    <name evidence="2" type="ORF">CDL15_Pgr015569</name>
</gene>
<evidence type="ECO:0000313" key="2">
    <source>
        <dbReference type="EMBL" id="OWM80557.1"/>
    </source>
</evidence>
<evidence type="ECO:0000256" key="1">
    <source>
        <dbReference type="SAM" id="MobiDB-lite"/>
    </source>
</evidence>
<comment type="caution">
    <text evidence="2">The sequence shown here is derived from an EMBL/GenBank/DDBJ whole genome shotgun (WGS) entry which is preliminary data.</text>
</comment>
<protein>
    <submittedName>
        <fullName evidence="2">Uncharacterized protein</fullName>
    </submittedName>
</protein>
<name>A0A218X6H4_PUNGR</name>
<dbReference type="Proteomes" id="UP000197138">
    <property type="component" value="Unassembled WGS sequence"/>
</dbReference>
<accession>A0A218X6H4</accession>
<dbReference type="EMBL" id="MTKT01002221">
    <property type="protein sequence ID" value="OWM80557.1"/>
    <property type="molecule type" value="Genomic_DNA"/>
</dbReference>
<proteinExistence type="predicted"/>
<sequence>MTRRARFGVTLLKPRYPRTLTSAFSDRAPGRSIHRQVNGTRKQACTHPGTTGIAEKASDDLSELNLASREMFQWSQTPPDESSGPILGK</sequence>
<feature type="region of interest" description="Disordered" evidence="1">
    <location>
        <begin position="31"/>
        <end position="54"/>
    </location>
</feature>